<feature type="domain" description="3-dehydroquinate synthase N-terminal" evidence="5">
    <location>
        <begin position="120"/>
        <end position="218"/>
    </location>
</feature>
<evidence type="ECO:0000256" key="2">
    <source>
        <dbReference type="ARBA" id="ARBA00001941"/>
    </source>
</evidence>
<keyword evidence="3" id="KW-0479">Metal-binding</keyword>
<dbReference type="Gene3D" id="3.40.50.1970">
    <property type="match status" value="1"/>
</dbReference>
<proteinExistence type="predicted"/>
<feature type="domain" description="3-dehydroquinate synthase C-terminal" evidence="6">
    <location>
        <begin position="224"/>
        <end position="371"/>
    </location>
</feature>
<evidence type="ECO:0000256" key="1">
    <source>
        <dbReference type="ARBA" id="ARBA00001911"/>
    </source>
</evidence>
<organism evidence="7 8">
    <name type="scientific">Silvanigrella aquatica</name>
    <dbReference type="NCBI Taxonomy" id="1915309"/>
    <lineage>
        <taxon>Bacteria</taxon>
        <taxon>Pseudomonadati</taxon>
        <taxon>Bdellovibrionota</taxon>
        <taxon>Oligoflexia</taxon>
        <taxon>Silvanigrellales</taxon>
        <taxon>Silvanigrellaceae</taxon>
        <taxon>Silvanigrella</taxon>
    </lineage>
</organism>
<name>A0A1L4D0B0_9BACT</name>
<keyword evidence="4" id="KW-0520">NAD</keyword>
<dbReference type="RefSeq" id="WP_148697368.1">
    <property type="nucleotide sequence ID" value="NZ_CP017834.1"/>
</dbReference>
<dbReference type="Pfam" id="PF24621">
    <property type="entry name" value="DHQS_C"/>
    <property type="match status" value="1"/>
</dbReference>
<protein>
    <submittedName>
        <fullName evidence="7">Uncharacterized protein</fullName>
    </submittedName>
</protein>
<dbReference type="InterPro" id="IPR050071">
    <property type="entry name" value="Dehydroquinate_synthase"/>
</dbReference>
<dbReference type="EMBL" id="CP017834">
    <property type="protein sequence ID" value="APJ03628.1"/>
    <property type="molecule type" value="Genomic_DNA"/>
</dbReference>
<comment type="cofactor">
    <cofactor evidence="1">
        <name>NAD(+)</name>
        <dbReference type="ChEBI" id="CHEBI:57540"/>
    </cofactor>
</comment>
<accession>A0A1L4D0B0</accession>
<reference evidence="7 8" key="1">
    <citation type="submission" date="2016-10" db="EMBL/GenBank/DDBJ databases">
        <title>Silvanigrella aquatica sp. nov., isolated from a freshwater lake located in the Black Forest, Germany, description of Silvanigrellaceae fam. nov., Silvanigrellales ord. nov., reclassification of the order Bdellovibrionales in the class Oligoflexia, reclassification of the families Bacteriovoracaceae and Halobacteriovoraceae in the new order Bacteriovoracales ord. nov., and reclassification of the family Pseudobacteriovoracaceae in the order Oligoflexiales.</title>
        <authorList>
            <person name="Hahn M.W."/>
            <person name="Schmidt J."/>
            <person name="Koll U."/>
            <person name="Rohde M."/>
            <person name="Verbag S."/>
            <person name="Pitt A."/>
            <person name="Nakai R."/>
            <person name="Naganuma T."/>
            <person name="Lang E."/>
        </authorList>
    </citation>
    <scope>NUCLEOTIDE SEQUENCE [LARGE SCALE GENOMIC DNA]</scope>
    <source>
        <strain evidence="7 8">MWH-Nonnen-W8red</strain>
    </source>
</reference>
<evidence type="ECO:0000256" key="3">
    <source>
        <dbReference type="ARBA" id="ARBA00022723"/>
    </source>
</evidence>
<evidence type="ECO:0000259" key="6">
    <source>
        <dbReference type="Pfam" id="PF24621"/>
    </source>
</evidence>
<dbReference type="STRING" id="1915309.AXG55_06795"/>
<evidence type="ECO:0000256" key="4">
    <source>
        <dbReference type="ARBA" id="ARBA00023027"/>
    </source>
</evidence>
<dbReference type="Proteomes" id="UP000184731">
    <property type="component" value="Chromosome"/>
</dbReference>
<dbReference type="AlphaFoldDB" id="A0A1L4D0B0"/>
<gene>
    <name evidence="7" type="ORF">AXG55_06795</name>
</gene>
<keyword evidence="8" id="KW-1185">Reference proteome</keyword>
<evidence type="ECO:0000313" key="7">
    <source>
        <dbReference type="EMBL" id="APJ03628.1"/>
    </source>
</evidence>
<dbReference type="PANTHER" id="PTHR43622">
    <property type="entry name" value="3-DEHYDROQUINATE SYNTHASE"/>
    <property type="match status" value="1"/>
</dbReference>
<dbReference type="InterPro" id="IPR056179">
    <property type="entry name" value="DHQS_C"/>
</dbReference>
<comment type="cofactor">
    <cofactor evidence="2">
        <name>Co(2+)</name>
        <dbReference type="ChEBI" id="CHEBI:48828"/>
    </cofactor>
</comment>
<dbReference type="Gene3D" id="1.20.1090.10">
    <property type="entry name" value="Dehydroquinate synthase-like - alpha domain"/>
    <property type="match status" value="1"/>
</dbReference>
<evidence type="ECO:0000313" key="8">
    <source>
        <dbReference type="Proteomes" id="UP000184731"/>
    </source>
</evidence>
<dbReference type="OrthoDB" id="5289337at2"/>
<dbReference type="PANTHER" id="PTHR43622:SF1">
    <property type="entry name" value="3-DEHYDROQUINATE SYNTHASE"/>
    <property type="match status" value="1"/>
</dbReference>
<dbReference type="GO" id="GO:0003856">
    <property type="term" value="F:3-dehydroquinate synthase activity"/>
    <property type="evidence" value="ECO:0007669"/>
    <property type="project" value="TreeGrafter"/>
</dbReference>
<dbReference type="Pfam" id="PF01761">
    <property type="entry name" value="DHQ_synthase"/>
    <property type="match status" value="1"/>
</dbReference>
<dbReference type="GO" id="GO:0046872">
    <property type="term" value="F:metal ion binding"/>
    <property type="evidence" value="ECO:0007669"/>
    <property type="project" value="UniProtKB-KW"/>
</dbReference>
<dbReference type="SUPFAM" id="SSF56796">
    <property type="entry name" value="Dehydroquinate synthase-like"/>
    <property type="match status" value="1"/>
</dbReference>
<evidence type="ECO:0000259" key="5">
    <source>
        <dbReference type="Pfam" id="PF01761"/>
    </source>
</evidence>
<dbReference type="KEGG" id="saqi:AXG55_06795"/>
<sequence>MKNIFLNHQIELNEILEDFFTSGYTRKSTPQYSSNYSKEIYNLACKIFKRGFLSECAKKNYHYSIPLPEFVDQQQCEGILNSFSENNSFFIFDENFLKNYDSINNFYKKNVNSSYVYLPNERSKNIDTVYNILSYIPNSTNLIFALGGGITLDIAGFIAALLEIKVYYLPTTLLASIDAGMGGKTGVNYFPYGKNQIGLFYEAEKLLFNPSFFSSLSLENKVCGLIEAIKHSWIFGEFENDISTILKIYKSTASIEDYTYLIKKNILYKSHIVNLDPFELKDIRTSLNLGHTLAHVLESLSDEEFITHISHGIAVAHGLLFLLKKGFLQTASNLNDFEKLIREITENYPVIIKNPIPPHIIERYLSQDKKNYFTASCSLSLPSYGHFSLSNNPATYLSVTQSFPLNQISNLIIQYIES</sequence>
<dbReference type="InterPro" id="IPR030960">
    <property type="entry name" value="DHQS/DOIS_N"/>
</dbReference>